<evidence type="ECO:0000313" key="2">
    <source>
        <dbReference type="EMBL" id="OCT84615.1"/>
    </source>
</evidence>
<evidence type="ECO:0000259" key="1">
    <source>
        <dbReference type="PROSITE" id="PS50164"/>
    </source>
</evidence>
<dbReference type="PANTHER" id="PTHR21301:SF12">
    <property type="match status" value="1"/>
</dbReference>
<dbReference type="AlphaFoldDB" id="A0A974D5N1"/>
<sequence length="389" mass="45666">MVYDNPLFREHCILYIRYIDDLLVLWDGTMDSLVEFHTFLNGMEETLKFTNTCDRVTINFLDVQLTRVGTGLKTDLFRKTTDKNSLLHYTSFHPKPLRDSLPLSQYTRLKRIVSNDSDLQKEKGEMTSRFMERGYPHDILDMNKQKLQNRSREDLLCPVKRDTQKSDRLMFVSKYTTASRHVGNIIRQHWHILQSCHQDVPSFQQPPMLAYKRGRNLKDQLVKADIGGKCPTKQLFLQNPKFGIFPCLHCTQCNSVTKVNIFYHPHRGNKYEIKKYFTCESTFVIYLLKCPCGLLYVGETTQKVRDRISKHKSTIRRGLTALPVPAHFQSSRHSISQLKFKVIDSVETPRRGGNRLLMLKKLEMMWIHKLDTIWPRGLNREYTPANFIF</sequence>
<dbReference type="Proteomes" id="UP000694892">
    <property type="component" value="Chromosome 4L"/>
</dbReference>
<name>A0A974D5N1_XENLA</name>
<dbReference type="Pfam" id="PF26215">
    <property type="entry name" value="HTH_animal"/>
    <property type="match status" value="1"/>
</dbReference>
<dbReference type="PROSITE" id="PS50164">
    <property type="entry name" value="GIY_YIG"/>
    <property type="match status" value="1"/>
</dbReference>
<reference evidence="3" key="1">
    <citation type="journal article" date="2016" name="Nature">
        <title>Genome evolution in the allotetraploid frog Xenopus laevis.</title>
        <authorList>
            <person name="Session A.M."/>
            <person name="Uno Y."/>
            <person name="Kwon T."/>
            <person name="Chapman J.A."/>
            <person name="Toyoda A."/>
            <person name="Takahashi S."/>
            <person name="Fukui A."/>
            <person name="Hikosaka A."/>
            <person name="Suzuki A."/>
            <person name="Kondo M."/>
            <person name="van Heeringen S.J."/>
            <person name="Quigley I."/>
            <person name="Heinz S."/>
            <person name="Ogino H."/>
            <person name="Ochi H."/>
            <person name="Hellsten U."/>
            <person name="Lyons J.B."/>
            <person name="Simakov O."/>
            <person name="Putnam N."/>
            <person name="Stites J."/>
            <person name="Kuroki Y."/>
            <person name="Tanaka T."/>
            <person name="Michiue T."/>
            <person name="Watanabe M."/>
            <person name="Bogdanovic O."/>
            <person name="Lister R."/>
            <person name="Georgiou G."/>
            <person name="Paranjpe S.S."/>
            <person name="van Kruijsbergen I."/>
            <person name="Shu S."/>
            <person name="Carlson J."/>
            <person name="Kinoshita T."/>
            <person name="Ohta Y."/>
            <person name="Mawaribuchi S."/>
            <person name="Jenkins J."/>
            <person name="Grimwood J."/>
            <person name="Schmutz J."/>
            <person name="Mitros T."/>
            <person name="Mozaffari S.V."/>
            <person name="Suzuki Y."/>
            <person name="Haramoto Y."/>
            <person name="Yamamoto T.S."/>
            <person name="Takagi C."/>
            <person name="Heald R."/>
            <person name="Miller K."/>
            <person name="Haudenschild C."/>
            <person name="Kitzman J."/>
            <person name="Nakayama T."/>
            <person name="Izutsu Y."/>
            <person name="Robert J."/>
            <person name="Fortriede J."/>
            <person name="Burns K."/>
            <person name="Lotay V."/>
            <person name="Karimi K."/>
            <person name="Yasuoka Y."/>
            <person name="Dichmann D.S."/>
            <person name="Flajnik M.F."/>
            <person name="Houston D.W."/>
            <person name="Shendure J."/>
            <person name="DuPasquier L."/>
            <person name="Vize P.D."/>
            <person name="Zorn A.M."/>
            <person name="Ito M."/>
            <person name="Marcotte E.M."/>
            <person name="Wallingford J.B."/>
            <person name="Ito Y."/>
            <person name="Asashima M."/>
            <person name="Ueno N."/>
            <person name="Matsuda Y."/>
            <person name="Veenstra G.J."/>
            <person name="Fujiyama A."/>
            <person name="Harland R.M."/>
            <person name="Taira M."/>
            <person name="Rokhsar D.S."/>
        </authorList>
    </citation>
    <scope>NUCLEOTIDE SEQUENCE [LARGE SCALE GENOMIC DNA]</scope>
    <source>
        <strain evidence="3">J</strain>
    </source>
</reference>
<gene>
    <name evidence="2" type="ORF">XELAEV_18022768mg</name>
</gene>
<dbReference type="CDD" id="cd10442">
    <property type="entry name" value="GIY-YIG_PLEs"/>
    <property type="match status" value="1"/>
</dbReference>
<feature type="domain" description="GIY-YIG" evidence="1">
    <location>
        <begin position="281"/>
        <end position="380"/>
    </location>
</feature>
<dbReference type="PANTHER" id="PTHR21301">
    <property type="entry name" value="REVERSE TRANSCRIPTASE"/>
    <property type="match status" value="1"/>
</dbReference>
<accession>A0A974D5N1</accession>
<organism evidence="2 3">
    <name type="scientific">Xenopus laevis</name>
    <name type="common">African clawed frog</name>
    <dbReference type="NCBI Taxonomy" id="8355"/>
    <lineage>
        <taxon>Eukaryota</taxon>
        <taxon>Metazoa</taxon>
        <taxon>Chordata</taxon>
        <taxon>Craniata</taxon>
        <taxon>Vertebrata</taxon>
        <taxon>Euteleostomi</taxon>
        <taxon>Amphibia</taxon>
        <taxon>Batrachia</taxon>
        <taxon>Anura</taxon>
        <taxon>Pipoidea</taxon>
        <taxon>Pipidae</taxon>
        <taxon>Xenopodinae</taxon>
        <taxon>Xenopus</taxon>
        <taxon>Xenopus</taxon>
    </lineage>
</organism>
<dbReference type="EMBL" id="CM004472">
    <property type="protein sequence ID" value="OCT84615.1"/>
    <property type="molecule type" value="Genomic_DNA"/>
</dbReference>
<dbReference type="InterPro" id="IPR000305">
    <property type="entry name" value="GIY-YIG_endonuc"/>
</dbReference>
<proteinExistence type="predicted"/>
<evidence type="ECO:0000313" key="3">
    <source>
        <dbReference type="Proteomes" id="UP000694892"/>
    </source>
</evidence>
<dbReference type="InterPro" id="IPR058912">
    <property type="entry name" value="HTH_animal"/>
</dbReference>
<protein>
    <recommendedName>
        <fullName evidence="1">GIY-YIG domain-containing protein</fullName>
    </recommendedName>
</protein>